<dbReference type="Gene3D" id="3.10.105.10">
    <property type="entry name" value="Dipeptide-binding Protein, Domain 3"/>
    <property type="match status" value="1"/>
</dbReference>
<dbReference type="PANTHER" id="PTHR30290:SF9">
    <property type="entry name" value="OLIGOPEPTIDE-BINDING PROTEIN APPA"/>
    <property type="match status" value="1"/>
</dbReference>
<dbReference type="InterPro" id="IPR039424">
    <property type="entry name" value="SBP_5"/>
</dbReference>
<dbReference type="STRING" id="560819.SAMN05428998_12543"/>
<keyword evidence="8" id="KW-1185">Reference proteome</keyword>
<dbReference type="Gene3D" id="3.40.190.10">
    <property type="entry name" value="Periplasmic binding protein-like II"/>
    <property type="match status" value="1"/>
</dbReference>
<organism evidence="7 8">
    <name type="scientific">Tistlia consotensis USBA 355</name>
    <dbReference type="NCBI Taxonomy" id="560819"/>
    <lineage>
        <taxon>Bacteria</taxon>
        <taxon>Pseudomonadati</taxon>
        <taxon>Pseudomonadota</taxon>
        <taxon>Alphaproteobacteria</taxon>
        <taxon>Rhodospirillales</taxon>
        <taxon>Rhodovibrionaceae</taxon>
        <taxon>Tistlia</taxon>
    </lineage>
</organism>
<evidence type="ECO:0000313" key="8">
    <source>
        <dbReference type="Proteomes" id="UP000192917"/>
    </source>
</evidence>
<dbReference type="Pfam" id="PF00496">
    <property type="entry name" value="SBP_bac_5"/>
    <property type="match status" value="1"/>
</dbReference>
<feature type="domain" description="Solute-binding protein family 5" evidence="6">
    <location>
        <begin position="83"/>
        <end position="437"/>
    </location>
</feature>
<dbReference type="RefSeq" id="WP_085125201.1">
    <property type="nucleotide sequence ID" value="NZ_FWZX01000025.1"/>
</dbReference>
<dbReference type="AlphaFoldDB" id="A0A1Y6CI59"/>
<gene>
    <name evidence="7" type="ORF">SAMN05428998_12543</name>
</gene>
<evidence type="ECO:0000256" key="5">
    <source>
        <dbReference type="SAM" id="SignalP"/>
    </source>
</evidence>
<dbReference type="Gene3D" id="3.90.76.10">
    <property type="entry name" value="Dipeptide-binding Protein, Domain 1"/>
    <property type="match status" value="1"/>
</dbReference>
<dbReference type="Proteomes" id="UP000192917">
    <property type="component" value="Unassembled WGS sequence"/>
</dbReference>
<dbReference type="GO" id="GO:0030288">
    <property type="term" value="C:outer membrane-bounded periplasmic space"/>
    <property type="evidence" value="ECO:0007669"/>
    <property type="project" value="UniProtKB-ARBA"/>
</dbReference>
<evidence type="ECO:0000313" key="7">
    <source>
        <dbReference type="EMBL" id="SMF64230.1"/>
    </source>
</evidence>
<dbReference type="GO" id="GO:0015833">
    <property type="term" value="P:peptide transport"/>
    <property type="evidence" value="ECO:0007669"/>
    <property type="project" value="TreeGrafter"/>
</dbReference>
<dbReference type="SUPFAM" id="SSF53850">
    <property type="entry name" value="Periplasmic binding protein-like II"/>
    <property type="match status" value="1"/>
</dbReference>
<evidence type="ECO:0000259" key="6">
    <source>
        <dbReference type="Pfam" id="PF00496"/>
    </source>
</evidence>
<dbReference type="EMBL" id="FWZX01000025">
    <property type="protein sequence ID" value="SMF64230.1"/>
    <property type="molecule type" value="Genomic_DNA"/>
</dbReference>
<dbReference type="PANTHER" id="PTHR30290">
    <property type="entry name" value="PERIPLASMIC BINDING COMPONENT OF ABC TRANSPORTER"/>
    <property type="match status" value="1"/>
</dbReference>
<dbReference type="GO" id="GO:1904680">
    <property type="term" value="F:peptide transmembrane transporter activity"/>
    <property type="evidence" value="ECO:0007669"/>
    <property type="project" value="TreeGrafter"/>
</dbReference>
<keyword evidence="3" id="KW-0813">Transport</keyword>
<dbReference type="InterPro" id="IPR000914">
    <property type="entry name" value="SBP_5_dom"/>
</dbReference>
<dbReference type="GO" id="GO:0043190">
    <property type="term" value="C:ATP-binding cassette (ABC) transporter complex"/>
    <property type="evidence" value="ECO:0007669"/>
    <property type="project" value="InterPro"/>
</dbReference>
<accession>A0A1Y6CI59</accession>
<keyword evidence="4 5" id="KW-0732">Signal</keyword>
<dbReference type="InterPro" id="IPR030678">
    <property type="entry name" value="Peptide/Ni-bd"/>
</dbReference>
<evidence type="ECO:0000256" key="4">
    <source>
        <dbReference type="ARBA" id="ARBA00022729"/>
    </source>
</evidence>
<feature type="chain" id="PRO_5013187295" evidence="5">
    <location>
        <begin position="35"/>
        <end position="515"/>
    </location>
</feature>
<evidence type="ECO:0000256" key="1">
    <source>
        <dbReference type="ARBA" id="ARBA00004418"/>
    </source>
</evidence>
<dbReference type="PIRSF" id="PIRSF002741">
    <property type="entry name" value="MppA"/>
    <property type="match status" value="1"/>
</dbReference>
<protein>
    <submittedName>
        <fullName evidence="7">Peptide/nickel transport system substrate-binding protein</fullName>
    </submittedName>
</protein>
<reference evidence="7 8" key="1">
    <citation type="submission" date="2017-04" db="EMBL/GenBank/DDBJ databases">
        <authorList>
            <person name="Afonso C.L."/>
            <person name="Miller P.J."/>
            <person name="Scott M.A."/>
            <person name="Spackman E."/>
            <person name="Goraichik I."/>
            <person name="Dimitrov K.M."/>
            <person name="Suarez D.L."/>
            <person name="Swayne D.E."/>
        </authorList>
    </citation>
    <scope>NUCLEOTIDE SEQUENCE [LARGE SCALE GENOMIC DNA]</scope>
    <source>
        <strain evidence="7 8">USBA 355</strain>
    </source>
</reference>
<feature type="signal peptide" evidence="5">
    <location>
        <begin position="1"/>
        <end position="34"/>
    </location>
</feature>
<evidence type="ECO:0000256" key="2">
    <source>
        <dbReference type="ARBA" id="ARBA00005695"/>
    </source>
</evidence>
<proteinExistence type="inferred from homology"/>
<comment type="similarity">
    <text evidence="2">Belongs to the bacterial solute-binding protein 5 family.</text>
</comment>
<comment type="subcellular location">
    <subcellularLocation>
        <location evidence="1">Periplasm</location>
    </subcellularLocation>
</comment>
<name>A0A1Y6CI59_9PROT</name>
<dbReference type="CDD" id="cd08515">
    <property type="entry name" value="PBP2_NikA_DppA_OppA_like_10"/>
    <property type="match status" value="1"/>
</dbReference>
<evidence type="ECO:0000256" key="3">
    <source>
        <dbReference type="ARBA" id="ARBA00022448"/>
    </source>
</evidence>
<sequence>MSKELRTYRRLPLLALSGVMLLGATALSPAPAHAGKADDTLTFALEQEVEAVNFYQSTSRDGVILSRLIWDTLIYRDPESGAYEPGLATSWKWVDATTIDFDLRQGVTFQNGEPFDADDVVFTLSYFPSPEAKVKSRESVAWIDHAEKLGQYKVRLFLKAPFPAALEFLASPLPIYPKDYYQKVGAEGMEAAPVGTGPYKVTKIVKGESITFERNPNYYKDSPKGEPQIGHIVMRTIPDKNTQLAELMTGGVDWIWKVDKDQAESLRAMPQLTVKDAETMRIGYLTFDAAGKAGPSPLTNVKVRQAIAHAINRQSIVDNLFAGGARVVDTACFPEQFGCDQTVKHYDYDPALAKKLLAEAGYPDGFEIQLNGYRNRDLAEAMVGDLAKVGIKATLNYGKYAAIRDMIRSGKSKMAFMTWGSNSIGDVSASTSVFFTGGADDTYGDAEVKAELDKGDTSTDPAVRKEAYSKALHRIADQAYWLPLWSYPYTYAYTSDLNFTPTSDEIPHFAQASWK</sequence>